<dbReference type="SUPFAM" id="SSF52540">
    <property type="entry name" value="P-loop containing nucleoside triphosphate hydrolases"/>
    <property type="match status" value="1"/>
</dbReference>
<dbReference type="InterPro" id="IPR036322">
    <property type="entry name" value="WD40_repeat_dom_sf"/>
</dbReference>
<organism evidence="6 7">
    <name type="scientific">Edaphochlamys debaryana</name>
    <dbReference type="NCBI Taxonomy" id="47281"/>
    <lineage>
        <taxon>Eukaryota</taxon>
        <taxon>Viridiplantae</taxon>
        <taxon>Chlorophyta</taxon>
        <taxon>core chlorophytes</taxon>
        <taxon>Chlorophyceae</taxon>
        <taxon>CS clade</taxon>
        <taxon>Chlamydomonadales</taxon>
        <taxon>Chlamydomonadales incertae sedis</taxon>
        <taxon>Edaphochlamys</taxon>
    </lineage>
</organism>
<protein>
    <recommendedName>
        <fullName evidence="5">Nephrocystin 3-like N-terminal domain-containing protein</fullName>
    </recommendedName>
</protein>
<dbReference type="SMART" id="SM00320">
    <property type="entry name" value="WD40"/>
    <property type="match status" value="14"/>
</dbReference>
<evidence type="ECO:0000256" key="3">
    <source>
        <dbReference type="PROSITE-ProRule" id="PRU00221"/>
    </source>
</evidence>
<accession>A0A835Y8N4</accession>
<dbReference type="InterPro" id="IPR036770">
    <property type="entry name" value="Ankyrin_rpt-contain_sf"/>
</dbReference>
<dbReference type="SUPFAM" id="SSF50998">
    <property type="entry name" value="Quinoprotein alcohol dehydrogenase-like"/>
    <property type="match status" value="1"/>
</dbReference>
<evidence type="ECO:0000313" key="6">
    <source>
        <dbReference type="EMBL" id="KAG2498300.1"/>
    </source>
</evidence>
<dbReference type="PROSITE" id="PS50082">
    <property type="entry name" value="WD_REPEATS_2"/>
    <property type="match status" value="6"/>
</dbReference>
<feature type="repeat" description="WD" evidence="3">
    <location>
        <begin position="861"/>
        <end position="902"/>
    </location>
</feature>
<dbReference type="Gene3D" id="2.130.10.10">
    <property type="entry name" value="YVTN repeat-like/Quinoprotein amine dehydrogenase"/>
    <property type="match status" value="5"/>
</dbReference>
<dbReference type="PROSITE" id="PS00678">
    <property type="entry name" value="WD_REPEATS_1"/>
    <property type="match status" value="3"/>
</dbReference>
<dbReference type="PRINTS" id="PR00320">
    <property type="entry name" value="GPROTEINBRPT"/>
</dbReference>
<sequence>MSTAEVVTSWVKRVTSDDLCRLAELKEAVPPEDLGPPAYFVSHAWAGGFGRLVGAVESFLEGVGAPEGTKVWLDFVAVNQHASSGFKTVDAGAMREVVRAARGGLLAVLALESVNPATRAWCLYEWSAALDTHGLPGLHLPASAAERAQLVAAIDLEAAGAAAGDDKAAIVADVKSQYGSVGAFNDRLRLTLMLQPLSYAVPLSRIPAAPRGERWELGPVRDWLSGGGRVLCLLGGPGEGKSTIAAVLAGTEGVRQSLVAVHFANRLDVRTLDPLAMVRSLAFQLADKIPEMRPALLAANTPELAASADAAAAFAALIAKPLELVAPRRRRGQANRAGSNAGRQLVILIDGIDEADPRPPPVAGNNRSFRRMDTLSYNTPEETPPPKGICTNRLAQILLQQLRSLSPSVRFILTARPRSIAPDGVRTLLERAFAPPGGQPEGAAPEVTFLTPQDLIAGGPDVVAAGEVLAYHTVVSEQLSSGTETAPELSRPPRVEELCNAYDWVMQYASLRAERAGMPEAEAEKVAHLLAVLLAAQEPPPMSLLSAMGLAEAVPKLPGWGTLFFSGRPHAGEERVYMMHPTLAEWMGGPNGVVDENLGHTLLARHLMDGCRRAGGGGGVAAIGSSGGNIGGDPMSYPDFALRYLIRHLLAIHDNVNLEALLRDYGFIAAIFARGYVQGFIKDLLKPTEDEPVPRVADARRWLIVRQAALAGAKTAEEVFADALQSPISCPTFVGAQEKAGTRAALAGNPQWRLKWGMGSERVWSPLRLVLQGHSADVTCVAFSPDRSTLASASTDGSLRLWDAATGELVSQMLLQNRMDNATVCSVAWSPDGKQLAAGCGNGDATVRLFDSITGDCVATLEGHQHAASALAFAPDGKQLASASHDKTVKIWDLSTLQCSATLKGHTDMIASLAWSPDGSRIATGDYKYNIKLWSPDSGTCTGTLQGSTRPVESLAWSGGDPTLLASAGDRTVRVWDTATGALKVQLENPDYISAVAWSPDGRTLAAATRAADERAPAVVRVWDMEGYECVQELEGHRGGISCVAFSSDGRALASGSGVAPGAVRLWEMGPPSTDPKPLQGQAHARVSCIAYSPDSRTLAAGCEGNVVRLWEADSGFLRETVEAPVDVPDKSAAAVAWRGPGALVIGSALGSSRLWSMDSRDYRNVFKGVPAACLALSPDGSRLAAGCGKSRTVRLVDIASGMLVAELKEPSKSGEGPGSQGVAGLAWSQDGSVLAVACVGFSGVRLWKAERGDPMMLLEGHSGGVWGVGFSPDGSQLASAGADGAVRLWDAASWECKRKLEVGPGEAARSVAWSPDGKQLAAGYEWCHGGSVRVWDAAGGAMLARLHGHSAAVVSLAWAGGGMELASGAWDNTRELLVRHVAASNVVPNLEVALAAAGLAPSVKHLKAAAKTGATESVKWLMRQLSGNEDGRRKHLWEVALVGAAKAGEQELCRWCFESCPGLFGRSAHKALVKAAYHGHAELALQLIAEDERLREAAAASEAEGPAQGEAAAEGEAGAVAAEAAEAEPGEAGAEPAAEAEAAAEAGVEAEGEDADEAYEGDPPDPLFDGDPDWSLGQSLCEAAMAGCDLDTARRLVARCNEAHRYGTDAVLECQIRGALACTTPDWRAKFDWALAAIGDYAPSAALYYPVLWAKRVPGASFPERLDWLRERGVRPEPILLRLALLRRNAWAVEWLLEEGGGVWPEAEGRRGLEHAMEQAAEEGDLRLLKALHKAAGRCKVSLVEDMWEAAAKGGHLEVLEWLWETFADRRARRHMRKSDALDEAAESGSVECMRWLAARGCKATDDAWWAAVESGCEAAVELLAELGCPKPDADDEEASAAYRSALECSEWRMPALLHRLRLPLGDAGVLVEAAEGRAPLHVLRSLARALARQRVRPDWEAVGRAGHSAAVVSLAWAGGGMELASGAWDNTRELLVRHVAASNVVPNLEVALAAAGLAPSVKHLKAAAKTGATESVKWLMRQLSGNEDGRRKHLWEVALVGAAKAGEQELCRWCFESCPGLFGRSAHKALVKATYHGHAEVALWLLAEDQRLREAAAASEAEGPAPGVAEAPGEAAEAAEAEAGEAEAAAEAEAAEAEAEVAIVAAEAAEAEPGEADAEPAAEAEAGMEAGAGVGAAVEGENAYEADEGDPPDPLFDGDPDWSLGQSLCEAAMTGCDLDTARRLVAQYNEAYGLDAVLEHHARAAFRSTTSDWRAKLDWALAATGDDMPGELWYYAPLLEKLQGALIPERFDWLRERGIRPEPILLRLALLRRCARAVEWLLEEGGGVWPEAEGRRGLEHAMEQAAEEGDLRLLKALHKAAGRCKVGLVEGMWEGAAKGGHLEVLEWLWETFADRRARRHMRKSDALDEAAKSGSVECMRWLAARGCKATDDAWRAAVESGCEAAVEELAELGCPKPDADDEEASAAYRSALECSEWRMPALLHRLRLPLGEAGVLVEAAEGRAPLHVLRSLARALARQRVRPDWEAVGRAVRGLGRGAEEVAEVVGWVEEKGARGGRRERRGRRRGRERKASRKGRARRGAEAGR</sequence>
<evidence type="ECO:0000256" key="2">
    <source>
        <dbReference type="ARBA" id="ARBA00022737"/>
    </source>
</evidence>
<feature type="domain" description="Nephrocystin 3-like N-terminal" evidence="5">
    <location>
        <begin position="220"/>
        <end position="358"/>
    </location>
</feature>
<feature type="repeat" description="WD" evidence="3">
    <location>
        <begin position="1259"/>
        <end position="1300"/>
    </location>
</feature>
<keyword evidence="1 3" id="KW-0853">WD repeat</keyword>
<feature type="compositionally biased region" description="Acidic residues" evidence="4">
    <location>
        <begin position="2079"/>
        <end position="2099"/>
    </location>
</feature>
<evidence type="ECO:0000256" key="1">
    <source>
        <dbReference type="ARBA" id="ARBA00022574"/>
    </source>
</evidence>
<feature type="repeat" description="WD" evidence="3">
    <location>
        <begin position="945"/>
        <end position="986"/>
    </location>
</feature>
<dbReference type="Pfam" id="PF24883">
    <property type="entry name" value="NPHP3_N"/>
    <property type="match status" value="1"/>
</dbReference>
<feature type="compositionally biased region" description="Low complexity" evidence="4">
    <location>
        <begin position="2058"/>
        <end position="2078"/>
    </location>
</feature>
<evidence type="ECO:0000313" key="7">
    <source>
        <dbReference type="Proteomes" id="UP000612055"/>
    </source>
</evidence>
<dbReference type="InterPro" id="IPR011047">
    <property type="entry name" value="Quinoprotein_ADH-like_sf"/>
</dbReference>
<dbReference type="InterPro" id="IPR019775">
    <property type="entry name" value="WD40_repeat_CS"/>
</dbReference>
<gene>
    <name evidence="6" type="ORF">HYH03_003561</name>
</gene>
<keyword evidence="2" id="KW-0677">Repeat</keyword>
<dbReference type="Proteomes" id="UP000612055">
    <property type="component" value="Unassembled WGS sequence"/>
</dbReference>
<dbReference type="Gene3D" id="1.25.40.20">
    <property type="entry name" value="Ankyrin repeat-containing domain"/>
    <property type="match status" value="2"/>
</dbReference>
<reference evidence="6" key="1">
    <citation type="journal article" date="2020" name="bioRxiv">
        <title>Comparative genomics of Chlamydomonas.</title>
        <authorList>
            <person name="Craig R.J."/>
            <person name="Hasan A.R."/>
            <person name="Ness R.W."/>
            <person name="Keightley P.D."/>
        </authorList>
    </citation>
    <scope>NUCLEOTIDE SEQUENCE</scope>
    <source>
        <strain evidence="6">CCAP 11/70</strain>
    </source>
</reference>
<dbReference type="Pfam" id="PF00400">
    <property type="entry name" value="WD40"/>
    <property type="match status" value="10"/>
</dbReference>
<feature type="repeat" description="WD" evidence="3">
    <location>
        <begin position="1087"/>
        <end position="1121"/>
    </location>
</feature>
<dbReference type="InterPro" id="IPR056884">
    <property type="entry name" value="NPHP3-like_N"/>
</dbReference>
<dbReference type="InterPro" id="IPR020472">
    <property type="entry name" value="WD40_PAC1"/>
</dbReference>
<feature type="compositionally biased region" description="Basic residues" evidence="4">
    <location>
        <begin position="2517"/>
        <end position="2541"/>
    </location>
</feature>
<dbReference type="InterPro" id="IPR027417">
    <property type="entry name" value="P-loop_NTPase"/>
</dbReference>
<feature type="region of interest" description="Disordered" evidence="4">
    <location>
        <begin position="2514"/>
        <end position="2548"/>
    </location>
</feature>
<feature type="compositionally biased region" description="Low complexity" evidence="4">
    <location>
        <begin position="1498"/>
        <end position="1525"/>
    </location>
</feature>
<feature type="region of interest" description="Disordered" evidence="4">
    <location>
        <begin position="1498"/>
        <end position="1574"/>
    </location>
</feature>
<dbReference type="PANTHER" id="PTHR19879">
    <property type="entry name" value="TRANSCRIPTION INITIATION FACTOR TFIID"/>
    <property type="match status" value="1"/>
</dbReference>
<feature type="region of interest" description="Disordered" evidence="4">
    <location>
        <begin position="2058"/>
        <end position="2099"/>
    </location>
</feature>
<feature type="compositionally biased region" description="Low complexity" evidence="4">
    <location>
        <begin position="1531"/>
        <end position="1548"/>
    </location>
</feature>
<dbReference type="PROSITE" id="PS50294">
    <property type="entry name" value="WD_REPEATS_REGION"/>
    <property type="match status" value="5"/>
</dbReference>
<dbReference type="InterPro" id="IPR001680">
    <property type="entry name" value="WD40_rpt"/>
</dbReference>
<dbReference type="SUPFAM" id="SSF50978">
    <property type="entry name" value="WD40 repeat-like"/>
    <property type="match status" value="1"/>
</dbReference>
<evidence type="ECO:0000259" key="5">
    <source>
        <dbReference type="Pfam" id="PF24883"/>
    </source>
</evidence>
<feature type="repeat" description="WD" evidence="3">
    <location>
        <begin position="903"/>
        <end position="944"/>
    </location>
</feature>
<keyword evidence="7" id="KW-1185">Reference proteome</keyword>
<proteinExistence type="predicted"/>
<dbReference type="PANTHER" id="PTHR19879:SF9">
    <property type="entry name" value="TRANSCRIPTION INITIATION FACTOR TFIID SUBUNIT 5"/>
    <property type="match status" value="1"/>
</dbReference>
<dbReference type="InterPro" id="IPR015943">
    <property type="entry name" value="WD40/YVTN_repeat-like_dom_sf"/>
</dbReference>
<name>A0A835Y8N4_9CHLO</name>
<feature type="compositionally biased region" description="Acidic residues" evidence="4">
    <location>
        <begin position="1549"/>
        <end position="1573"/>
    </location>
</feature>
<evidence type="ECO:0000256" key="4">
    <source>
        <dbReference type="SAM" id="MobiDB-lite"/>
    </source>
</evidence>
<comment type="caution">
    <text evidence="6">The sequence shown here is derived from an EMBL/GenBank/DDBJ whole genome shotgun (WGS) entry which is preliminary data.</text>
</comment>
<dbReference type="SUPFAM" id="SSF140860">
    <property type="entry name" value="Pseudo ankyrin repeat-like"/>
    <property type="match status" value="2"/>
</dbReference>
<dbReference type="EMBL" id="JAEHOE010000010">
    <property type="protein sequence ID" value="KAG2498300.1"/>
    <property type="molecule type" value="Genomic_DNA"/>
</dbReference>
<dbReference type="CDD" id="cd00200">
    <property type="entry name" value="WD40"/>
    <property type="match status" value="2"/>
</dbReference>
<feature type="repeat" description="WD" evidence="3">
    <location>
        <begin position="771"/>
        <end position="812"/>
    </location>
</feature>